<dbReference type="EMBL" id="FUEG01000055">
    <property type="protein sequence ID" value="SJL18211.1"/>
    <property type="molecule type" value="Genomic_DNA"/>
</dbReference>
<proteinExistence type="predicted"/>
<reference evidence="2" key="1">
    <citation type="journal article" date="2017" name="Nat. Ecol. Evol.">
        <title>Genome expansion and lineage-specific genetic innovations in the forest pathogenic fungi Armillaria.</title>
        <authorList>
            <person name="Sipos G."/>
            <person name="Prasanna A.N."/>
            <person name="Walter M.C."/>
            <person name="O'Connor E."/>
            <person name="Balint B."/>
            <person name="Krizsan K."/>
            <person name="Kiss B."/>
            <person name="Hess J."/>
            <person name="Varga T."/>
            <person name="Slot J."/>
            <person name="Riley R."/>
            <person name="Boka B."/>
            <person name="Rigling D."/>
            <person name="Barry K."/>
            <person name="Lee J."/>
            <person name="Mihaltcheva S."/>
            <person name="LaButti K."/>
            <person name="Lipzen A."/>
            <person name="Waldron R."/>
            <person name="Moloney N.M."/>
            <person name="Sperisen C."/>
            <person name="Kredics L."/>
            <person name="Vagvoelgyi C."/>
            <person name="Patrignani A."/>
            <person name="Fitzpatrick D."/>
            <person name="Nagy I."/>
            <person name="Doyle S."/>
            <person name="Anderson J.B."/>
            <person name="Grigoriev I.V."/>
            <person name="Gueldener U."/>
            <person name="Muensterkoetter M."/>
            <person name="Nagy L.G."/>
        </authorList>
    </citation>
    <scope>NUCLEOTIDE SEQUENCE [LARGE SCALE GENOMIC DNA]</scope>
    <source>
        <strain evidence="2">C18/9</strain>
    </source>
</reference>
<dbReference type="Proteomes" id="UP000219338">
    <property type="component" value="Unassembled WGS sequence"/>
</dbReference>
<sequence length="90" mass="9893">MGAALSGSGAVILEQIAAVRLNPLLGSCLRTDLERDRRPFAMTCSYSDRSPARGRLLAQAKQQCCIDRCSCHVDEIAQWQLLESILFISP</sequence>
<keyword evidence="2" id="KW-1185">Reference proteome</keyword>
<dbReference type="AlphaFoldDB" id="A0A284SB20"/>
<evidence type="ECO:0000313" key="2">
    <source>
        <dbReference type="Proteomes" id="UP000219338"/>
    </source>
</evidence>
<accession>A0A284SB20</accession>
<gene>
    <name evidence="1" type="ORF">ARMOST_21789</name>
</gene>
<name>A0A284SB20_ARMOS</name>
<organism evidence="1 2">
    <name type="scientific">Armillaria ostoyae</name>
    <name type="common">Armillaria root rot fungus</name>
    <dbReference type="NCBI Taxonomy" id="47428"/>
    <lineage>
        <taxon>Eukaryota</taxon>
        <taxon>Fungi</taxon>
        <taxon>Dikarya</taxon>
        <taxon>Basidiomycota</taxon>
        <taxon>Agaricomycotina</taxon>
        <taxon>Agaricomycetes</taxon>
        <taxon>Agaricomycetidae</taxon>
        <taxon>Agaricales</taxon>
        <taxon>Marasmiineae</taxon>
        <taxon>Physalacriaceae</taxon>
        <taxon>Armillaria</taxon>
    </lineage>
</organism>
<evidence type="ECO:0000313" key="1">
    <source>
        <dbReference type="EMBL" id="SJL18211.1"/>
    </source>
</evidence>
<protein>
    <submittedName>
        <fullName evidence="1">Uncharacterized protein</fullName>
    </submittedName>
</protein>